<feature type="region of interest" description="Disordered" evidence="1">
    <location>
        <begin position="168"/>
        <end position="189"/>
    </location>
</feature>
<evidence type="ECO:0000313" key="3">
    <source>
        <dbReference type="Proteomes" id="UP000001055"/>
    </source>
</evidence>
<accession>Q0V6L5</accession>
<dbReference type="HOGENOM" id="CLU_084831_3_0_1"/>
<organism evidence="2 3">
    <name type="scientific">Phaeosphaeria nodorum (strain SN15 / ATCC MYA-4574 / FGSC 10173)</name>
    <name type="common">Glume blotch fungus</name>
    <name type="synonym">Parastagonospora nodorum</name>
    <dbReference type="NCBI Taxonomy" id="321614"/>
    <lineage>
        <taxon>Eukaryota</taxon>
        <taxon>Fungi</taxon>
        <taxon>Dikarya</taxon>
        <taxon>Ascomycota</taxon>
        <taxon>Pezizomycotina</taxon>
        <taxon>Dothideomycetes</taxon>
        <taxon>Pleosporomycetidae</taxon>
        <taxon>Pleosporales</taxon>
        <taxon>Pleosporineae</taxon>
        <taxon>Phaeosphaeriaceae</taxon>
        <taxon>Parastagonospora</taxon>
    </lineage>
</organism>
<name>Q0V6L5_PHANO</name>
<reference evidence="3" key="1">
    <citation type="journal article" date="2007" name="Plant Cell">
        <title>Dothideomycete-plant interactions illuminated by genome sequencing and EST analysis of the wheat pathogen Stagonospora nodorum.</title>
        <authorList>
            <person name="Hane J.K."/>
            <person name="Lowe R.G."/>
            <person name="Solomon P.S."/>
            <person name="Tan K.C."/>
            <person name="Schoch C.L."/>
            <person name="Spatafora J.W."/>
            <person name="Crous P.W."/>
            <person name="Kodira C."/>
            <person name="Birren B.W."/>
            <person name="Galagan J.E."/>
            <person name="Torriani S.F."/>
            <person name="McDonald B.A."/>
            <person name="Oliver R.P."/>
        </authorList>
    </citation>
    <scope>NUCLEOTIDE SEQUENCE [LARGE SCALE GENOMIC DNA]</scope>
    <source>
        <strain evidence="3">SN15 / ATCC MYA-4574 / FGSC 10173</strain>
    </source>
</reference>
<dbReference type="InParanoid" id="Q0V6L5"/>
<dbReference type="KEGG" id="pno:SNOG_00349"/>
<dbReference type="Pfam" id="PF17254">
    <property type="entry name" value="DUF5321"/>
    <property type="match status" value="1"/>
</dbReference>
<sequence length="206" mass="23126">MATFRQLLCFPASTRTALLTPQSHTRTYTLLAQHPRYISLPRVLQPSFWSSMIPKPFKSSSSSSSSSTQSKEWNPATPYIILGLLVGSQAIQILWLKQDQGHSLRKAEAKIGLLREVVQRVQRGEDVDVEGGLGTGDEGREGEWAEILKDMENEEVLFQSKKKRAALRKAAEEEAAREEKDGEEKTVSMMEEGKVKVESVNGVRFY</sequence>
<dbReference type="OMA" id="LWLKQER"/>
<dbReference type="RefSeq" id="XP_001791039.1">
    <property type="nucleotide sequence ID" value="XM_001790987.1"/>
</dbReference>
<feature type="compositionally biased region" description="Basic and acidic residues" evidence="1">
    <location>
        <begin position="169"/>
        <end position="189"/>
    </location>
</feature>
<dbReference type="AlphaFoldDB" id="Q0V6L5"/>
<proteinExistence type="predicted"/>
<protein>
    <submittedName>
        <fullName evidence="2">Uncharacterized protein</fullName>
    </submittedName>
</protein>
<dbReference type="EMBL" id="CH445325">
    <property type="protein sequence ID" value="EAT91844.1"/>
    <property type="molecule type" value="Genomic_DNA"/>
</dbReference>
<dbReference type="Proteomes" id="UP000001055">
    <property type="component" value="Unassembled WGS sequence"/>
</dbReference>
<gene>
    <name evidence="2" type="ORF">SNOG_00349</name>
</gene>
<evidence type="ECO:0000313" key="2">
    <source>
        <dbReference type="EMBL" id="EAT91844.1"/>
    </source>
</evidence>
<evidence type="ECO:0000256" key="1">
    <source>
        <dbReference type="SAM" id="MobiDB-lite"/>
    </source>
</evidence>
<dbReference type="InterPro" id="IPR035213">
    <property type="entry name" value="DUF5321"/>
</dbReference>
<dbReference type="eggNOG" id="ENOG502S7FQ">
    <property type="taxonomic scope" value="Eukaryota"/>
</dbReference>
<dbReference type="VEuPathDB" id="FungiDB:JI435_003490"/>
<dbReference type="GeneID" id="5967824"/>